<comment type="caution">
    <text evidence="2">The sequence shown here is derived from an EMBL/GenBank/DDBJ whole genome shotgun (WGS) entry which is preliminary data.</text>
</comment>
<dbReference type="AlphaFoldDB" id="A0A7Y6NSE5"/>
<evidence type="ECO:0008006" key="4">
    <source>
        <dbReference type="Google" id="ProtNLM"/>
    </source>
</evidence>
<sequence>MTKFLKLALAGVAVVSINVAMAHGPEAAKHGGTVAAAGDLGFELAQHGDVVHLYVDDHGTPHPTAGMTGKLTVLNGAEKSEADLTATEENKLEARGVKLEAGAKAVAAVTLPNKKVITVRFTVK</sequence>
<evidence type="ECO:0000313" key="3">
    <source>
        <dbReference type="Proteomes" id="UP000529637"/>
    </source>
</evidence>
<feature type="signal peptide" evidence="1">
    <location>
        <begin position="1"/>
        <end position="22"/>
    </location>
</feature>
<gene>
    <name evidence="2" type="ORF">HQN59_22255</name>
</gene>
<proteinExistence type="predicted"/>
<evidence type="ECO:0000256" key="1">
    <source>
        <dbReference type="SAM" id="SignalP"/>
    </source>
</evidence>
<accession>A0A7Y6NSE5</accession>
<reference evidence="2 3" key="1">
    <citation type="submission" date="2020-06" db="EMBL/GenBank/DDBJ databases">
        <title>Schlegella sp. ID0723 isolated from air conditioner.</title>
        <authorList>
            <person name="Kim D.Y."/>
            <person name="Kim D.-U."/>
        </authorList>
    </citation>
    <scope>NUCLEOTIDE SEQUENCE [LARGE SCALE GENOMIC DNA]</scope>
    <source>
        <strain evidence="2 3">ID0723</strain>
    </source>
</reference>
<name>A0A7Y6NSE5_9BURK</name>
<keyword evidence="3" id="KW-1185">Reference proteome</keyword>
<dbReference type="Proteomes" id="UP000529637">
    <property type="component" value="Unassembled WGS sequence"/>
</dbReference>
<dbReference type="EMBL" id="JABWMJ010000013">
    <property type="protein sequence ID" value="NUZ08476.1"/>
    <property type="molecule type" value="Genomic_DNA"/>
</dbReference>
<keyword evidence="1" id="KW-0732">Signal</keyword>
<evidence type="ECO:0000313" key="2">
    <source>
        <dbReference type="EMBL" id="NUZ08476.1"/>
    </source>
</evidence>
<organism evidence="2 3">
    <name type="scientific">Piscinibacter koreensis</name>
    <dbReference type="NCBI Taxonomy" id="2742824"/>
    <lineage>
        <taxon>Bacteria</taxon>
        <taxon>Pseudomonadati</taxon>
        <taxon>Pseudomonadota</taxon>
        <taxon>Betaproteobacteria</taxon>
        <taxon>Burkholderiales</taxon>
        <taxon>Sphaerotilaceae</taxon>
        <taxon>Piscinibacter</taxon>
    </lineage>
</organism>
<protein>
    <recommendedName>
        <fullName evidence="4">DUF5666 domain-containing protein</fullName>
    </recommendedName>
</protein>
<feature type="chain" id="PRO_5030580558" description="DUF5666 domain-containing protein" evidence="1">
    <location>
        <begin position="23"/>
        <end position="124"/>
    </location>
</feature>